<reference evidence="10 11" key="1">
    <citation type="journal article" date="2023" name="Sci. Data">
        <title>Genome assembly of the Korean intertidal mud-creeper Batillaria attramentaria.</title>
        <authorList>
            <person name="Patra A.K."/>
            <person name="Ho P.T."/>
            <person name="Jun S."/>
            <person name="Lee S.J."/>
            <person name="Kim Y."/>
            <person name="Won Y.J."/>
        </authorList>
    </citation>
    <scope>NUCLEOTIDE SEQUENCE [LARGE SCALE GENOMIC DNA]</scope>
    <source>
        <strain evidence="10">Wonlab-2016</strain>
    </source>
</reference>
<feature type="binding site" description="axial binding residue" evidence="7">
    <location>
        <position position="451"/>
    </location>
    <ligand>
        <name>heme</name>
        <dbReference type="ChEBI" id="CHEBI:30413"/>
    </ligand>
    <ligandPart>
        <name>Fe</name>
        <dbReference type="ChEBI" id="CHEBI:18248"/>
    </ligandPart>
</feature>
<evidence type="ECO:0000256" key="1">
    <source>
        <dbReference type="ARBA" id="ARBA00010617"/>
    </source>
</evidence>
<evidence type="ECO:0008006" key="12">
    <source>
        <dbReference type="Google" id="ProtNLM"/>
    </source>
</evidence>
<dbReference type="PANTHER" id="PTHR24289:SF1">
    <property type="entry name" value="STEROID 17-ALPHA-HYDROXYLASE_17,20 LYASE"/>
    <property type="match status" value="1"/>
</dbReference>
<evidence type="ECO:0000256" key="5">
    <source>
        <dbReference type="ARBA" id="ARBA00023004"/>
    </source>
</evidence>
<feature type="transmembrane region" description="Helical" evidence="9">
    <location>
        <begin position="6"/>
        <end position="24"/>
    </location>
</feature>
<dbReference type="Pfam" id="PF00067">
    <property type="entry name" value="p450"/>
    <property type="match status" value="1"/>
</dbReference>
<dbReference type="EMBL" id="JACVVK020000280">
    <property type="protein sequence ID" value="KAK7480492.1"/>
    <property type="molecule type" value="Genomic_DNA"/>
</dbReference>
<evidence type="ECO:0000256" key="7">
    <source>
        <dbReference type="PIRSR" id="PIRSR602401-1"/>
    </source>
</evidence>
<comment type="similarity">
    <text evidence="1 8">Belongs to the cytochrome P450 family.</text>
</comment>
<evidence type="ECO:0000256" key="6">
    <source>
        <dbReference type="ARBA" id="ARBA00023033"/>
    </source>
</evidence>
<keyword evidence="2 7" id="KW-0349">Heme</keyword>
<dbReference type="InterPro" id="IPR001128">
    <property type="entry name" value="Cyt_P450"/>
</dbReference>
<keyword evidence="9" id="KW-0812">Transmembrane</keyword>
<dbReference type="InterPro" id="IPR036396">
    <property type="entry name" value="Cyt_P450_sf"/>
</dbReference>
<evidence type="ECO:0000256" key="4">
    <source>
        <dbReference type="ARBA" id="ARBA00023002"/>
    </source>
</evidence>
<dbReference type="PROSITE" id="PS00086">
    <property type="entry name" value="CYTOCHROME_P450"/>
    <property type="match status" value="1"/>
</dbReference>
<organism evidence="10 11">
    <name type="scientific">Batillaria attramentaria</name>
    <dbReference type="NCBI Taxonomy" id="370345"/>
    <lineage>
        <taxon>Eukaryota</taxon>
        <taxon>Metazoa</taxon>
        <taxon>Spiralia</taxon>
        <taxon>Lophotrochozoa</taxon>
        <taxon>Mollusca</taxon>
        <taxon>Gastropoda</taxon>
        <taxon>Caenogastropoda</taxon>
        <taxon>Sorbeoconcha</taxon>
        <taxon>Cerithioidea</taxon>
        <taxon>Batillariidae</taxon>
        <taxon>Batillaria</taxon>
    </lineage>
</organism>
<keyword evidence="3 7" id="KW-0479">Metal-binding</keyword>
<dbReference type="AlphaFoldDB" id="A0ABD0K0A9"/>
<keyword evidence="5 7" id="KW-0408">Iron</keyword>
<comment type="caution">
    <text evidence="10">The sequence shown here is derived from an EMBL/GenBank/DDBJ whole genome shotgun (WGS) entry which is preliminary data.</text>
</comment>
<sequence>MEALCSVSAGLWLVLGGVTVYLLYKRLTRKHVNLPPGPRGLCALLTTLRAMKNGTLHKVAGDWSEQYGELVLCRTVMGDFCFLNSARLVREMYASKDREQLTNDRPWLFAGWFLLYGFKDLTTSDSNTSPDWPQRRRLFHQAVKFYGDGVERFESTTQTELRRLTVSIEDSAGEEMDLEKLLSSSLLCVLTVLLTGQCPRPDSDLIQAIKDFDAAVNASFAPSTDTMLATFPFLRFLPGTSYREICQKLLSTREVVMEEFFTRQKESHTPGQPRGIVDIFIDEQRKGENNWLTDDNIRCFTIDILSAAYMTSLQTMKALFLYLLHNPDVTRKVQQEIDEVIGNKRPPRVDDRRKLPYTEAVVMETLRYSSIIPLGVPHLARSDVIIDGVTVPEGAMIFANARVLHRDPVMGDRPDLFRPERFLDDATGDVLPVTHSRRQSLLPFGIGRRSCPGENFARTRIFLYVTTLLQKFDILPPVEHELPSPDPDLYTNGAVMEPTPYRLIFRPRD</sequence>
<keyword evidence="9" id="KW-0472">Membrane</keyword>
<proteinExistence type="inferred from homology"/>
<keyword evidence="11" id="KW-1185">Reference proteome</keyword>
<dbReference type="PANTHER" id="PTHR24289">
    <property type="entry name" value="STEROID 17-ALPHA-HYDROXYLASE/17,20 LYASE"/>
    <property type="match status" value="1"/>
</dbReference>
<dbReference type="Proteomes" id="UP001519460">
    <property type="component" value="Unassembled WGS sequence"/>
</dbReference>
<keyword evidence="6 8" id="KW-0503">Monooxygenase</keyword>
<evidence type="ECO:0000256" key="8">
    <source>
        <dbReference type="RuleBase" id="RU000461"/>
    </source>
</evidence>
<keyword evidence="4 8" id="KW-0560">Oxidoreductase</keyword>
<dbReference type="Gene3D" id="1.10.630.10">
    <property type="entry name" value="Cytochrome P450"/>
    <property type="match status" value="1"/>
</dbReference>
<name>A0ABD0K0A9_9CAEN</name>
<gene>
    <name evidence="10" type="ORF">BaRGS_00028226</name>
</gene>
<evidence type="ECO:0000313" key="11">
    <source>
        <dbReference type="Proteomes" id="UP001519460"/>
    </source>
</evidence>
<dbReference type="GO" id="GO:0004497">
    <property type="term" value="F:monooxygenase activity"/>
    <property type="evidence" value="ECO:0007669"/>
    <property type="project" value="UniProtKB-KW"/>
</dbReference>
<evidence type="ECO:0000313" key="10">
    <source>
        <dbReference type="EMBL" id="KAK7480492.1"/>
    </source>
</evidence>
<comment type="cofactor">
    <cofactor evidence="7">
        <name>heme</name>
        <dbReference type="ChEBI" id="CHEBI:30413"/>
    </cofactor>
</comment>
<dbReference type="SUPFAM" id="SSF48264">
    <property type="entry name" value="Cytochrome P450"/>
    <property type="match status" value="1"/>
</dbReference>
<evidence type="ECO:0000256" key="9">
    <source>
        <dbReference type="SAM" id="Phobius"/>
    </source>
</evidence>
<dbReference type="InterPro" id="IPR017972">
    <property type="entry name" value="Cyt_P450_CS"/>
</dbReference>
<keyword evidence="9" id="KW-1133">Transmembrane helix</keyword>
<evidence type="ECO:0000256" key="2">
    <source>
        <dbReference type="ARBA" id="ARBA00022617"/>
    </source>
</evidence>
<dbReference type="PRINTS" id="PR00463">
    <property type="entry name" value="EP450I"/>
</dbReference>
<dbReference type="InterPro" id="IPR002401">
    <property type="entry name" value="Cyt_P450_E_grp-I"/>
</dbReference>
<dbReference type="PRINTS" id="PR00385">
    <property type="entry name" value="P450"/>
</dbReference>
<protein>
    <recommendedName>
        <fullName evidence="12">Cytochrome P450</fullName>
    </recommendedName>
</protein>
<evidence type="ECO:0000256" key="3">
    <source>
        <dbReference type="ARBA" id="ARBA00022723"/>
    </source>
</evidence>
<dbReference type="GO" id="GO:0046872">
    <property type="term" value="F:metal ion binding"/>
    <property type="evidence" value="ECO:0007669"/>
    <property type="project" value="UniProtKB-KW"/>
</dbReference>
<accession>A0ABD0K0A9</accession>